<reference evidence="3 4" key="1">
    <citation type="journal article" date="2007" name="Science">
        <title>The Fusarium graminearum genome reveals a link between localized polymorphism and pathogen specialization.</title>
        <authorList>
            <person name="Cuomo C.A."/>
            <person name="Gueldener U."/>
            <person name="Xu J.-R."/>
            <person name="Trail F."/>
            <person name="Turgeon B.G."/>
            <person name="Di Pietro A."/>
            <person name="Walton J.D."/>
            <person name="Ma L.-J."/>
            <person name="Baker S.E."/>
            <person name="Rep M."/>
            <person name="Adam G."/>
            <person name="Antoniw J."/>
            <person name="Baldwin T."/>
            <person name="Calvo S.E."/>
            <person name="Chang Y.-L."/>
            <person name="DeCaprio D."/>
            <person name="Gale L.R."/>
            <person name="Gnerre S."/>
            <person name="Goswami R.S."/>
            <person name="Hammond-Kosack K."/>
            <person name="Harris L.J."/>
            <person name="Hilburn K."/>
            <person name="Kennell J.C."/>
            <person name="Kroken S."/>
            <person name="Magnuson J.K."/>
            <person name="Mannhaupt G."/>
            <person name="Mauceli E.W."/>
            <person name="Mewes H.-W."/>
            <person name="Mitterbauer R."/>
            <person name="Muehlbauer G."/>
            <person name="Muensterkoetter M."/>
            <person name="Nelson D."/>
            <person name="O'Donnell K."/>
            <person name="Ouellet T."/>
            <person name="Qi W."/>
            <person name="Quesneville H."/>
            <person name="Roncero M.I.G."/>
            <person name="Seong K.-Y."/>
            <person name="Tetko I.V."/>
            <person name="Urban M."/>
            <person name="Waalwijk C."/>
            <person name="Ward T.J."/>
            <person name="Yao J."/>
            <person name="Birren B.W."/>
            <person name="Kistler H.C."/>
        </authorList>
    </citation>
    <scope>NUCLEOTIDE SEQUENCE [LARGE SCALE GENOMIC DNA]</scope>
    <source>
        <strain evidence="4">ATCC MYA-4620 / CBS 123657 / FGSC 9075 / NRRL 31084 / PH-1</strain>
        <strain evidence="3">PH-1 / ATCC MYA-4620 / FGSC 9075 / NRRL 31084</strain>
    </source>
</reference>
<keyword evidence="4" id="KW-1185">Reference proteome</keyword>
<organism evidence="2 4">
    <name type="scientific">Gibberella zeae (strain ATCC MYA-4620 / CBS 123657 / FGSC 9075 / NRRL 31084 / PH-1)</name>
    <name type="common">Wheat head blight fungus</name>
    <name type="synonym">Fusarium graminearum</name>
    <dbReference type="NCBI Taxonomy" id="229533"/>
    <lineage>
        <taxon>Eukaryota</taxon>
        <taxon>Fungi</taxon>
        <taxon>Dikarya</taxon>
        <taxon>Ascomycota</taxon>
        <taxon>Pezizomycotina</taxon>
        <taxon>Sordariomycetes</taxon>
        <taxon>Hypocreomycetidae</taxon>
        <taxon>Hypocreales</taxon>
        <taxon>Nectriaceae</taxon>
        <taxon>Fusarium</taxon>
    </lineage>
</organism>
<accession>A0A0E0RQ61</accession>
<protein>
    <submittedName>
        <fullName evidence="2">Chromosome 1, complete genome</fullName>
    </submittedName>
</protein>
<dbReference type="EMBL" id="HG970332">
    <property type="protein sequence ID" value="CEF73386.1"/>
    <property type="molecule type" value="Genomic_DNA"/>
</dbReference>
<dbReference type="InParanoid" id="A0A098D621"/>
<evidence type="ECO:0000313" key="3">
    <source>
        <dbReference type="EnsemblFungi" id="CEF73386"/>
    </source>
</evidence>
<dbReference type="AlphaFoldDB" id="A0A098D621"/>
<reference evidence="3 4" key="2">
    <citation type="journal article" date="2010" name="Nature">
        <title>Comparative genomics reveals mobile pathogenicity chromosomes in Fusarium.</title>
        <authorList>
            <person name="Ma L.J."/>
            <person name="van der Does H.C."/>
            <person name="Borkovich K.A."/>
            <person name="Coleman J.J."/>
            <person name="Daboussi M.J."/>
            <person name="Di Pietro A."/>
            <person name="Dufresne M."/>
            <person name="Freitag M."/>
            <person name="Grabherr M."/>
            <person name="Henrissat B."/>
            <person name="Houterman P.M."/>
            <person name="Kang S."/>
            <person name="Shim W.B."/>
            <person name="Woloshuk C."/>
            <person name="Xie X."/>
            <person name="Xu J.R."/>
            <person name="Antoniw J."/>
            <person name="Baker S.E."/>
            <person name="Bluhm B.H."/>
            <person name="Breakspear A."/>
            <person name="Brown D.W."/>
            <person name="Butchko R.A."/>
            <person name="Chapman S."/>
            <person name="Coulson R."/>
            <person name="Coutinho P.M."/>
            <person name="Danchin E.G."/>
            <person name="Diener A."/>
            <person name="Gale L.R."/>
            <person name="Gardiner D.M."/>
            <person name="Goff S."/>
            <person name="Hammond-Kosack K.E."/>
            <person name="Hilburn K."/>
            <person name="Hua-Van A."/>
            <person name="Jonkers W."/>
            <person name="Kazan K."/>
            <person name="Kodira C.D."/>
            <person name="Koehrsen M."/>
            <person name="Kumar L."/>
            <person name="Lee Y.H."/>
            <person name="Li L."/>
            <person name="Manners J.M."/>
            <person name="Miranda-Saavedra D."/>
            <person name="Mukherjee M."/>
            <person name="Park G."/>
            <person name="Park J."/>
            <person name="Park S.Y."/>
            <person name="Proctor R.H."/>
            <person name="Regev A."/>
            <person name="Ruiz-Roldan M.C."/>
            <person name="Sain D."/>
            <person name="Sakthikumar S."/>
            <person name="Sykes S."/>
            <person name="Schwartz D.C."/>
            <person name="Turgeon B.G."/>
            <person name="Wapinski I."/>
            <person name="Yoder O."/>
            <person name="Young S."/>
            <person name="Zeng Q."/>
            <person name="Zhou S."/>
            <person name="Galagan J."/>
            <person name="Cuomo C.A."/>
            <person name="Kistler H.C."/>
            <person name="Rep M."/>
        </authorList>
    </citation>
    <scope>GENOME REANNOTATION</scope>
    <source>
        <strain evidence="4">ATCC MYA-4620 / CBS 123657 / FGSC 9075 / NRRL 31084 / PH-1</strain>
        <strain evidence="3">PH-1 / ATCC MYA-4620 / FGSC 9075 / NRRL 31084</strain>
    </source>
</reference>
<dbReference type="VEuPathDB" id="FungiDB:FGRAMPH1_01G03167"/>
<gene>
    <name evidence="2" type="ORF">FGRAMPH1_01T03167</name>
</gene>
<evidence type="ECO:0000313" key="4">
    <source>
        <dbReference type="Proteomes" id="UP000070720"/>
    </source>
</evidence>
<proteinExistence type="predicted"/>
<dbReference type="EnsemblFungi" id="CEF73386">
    <property type="protein sequence ID" value="CEF73386"/>
    <property type="gene ID" value="FGRRES_15840"/>
</dbReference>
<reference evidence="3" key="4">
    <citation type="submission" date="2017-01" db="UniProtKB">
        <authorList>
            <consortium name="EnsemblFungi"/>
        </authorList>
    </citation>
    <scope>IDENTIFICATION</scope>
    <source>
        <strain evidence="3">PH-1 / ATCC MYA-4620 / FGSC 9075 / NRRL 31084</strain>
    </source>
</reference>
<accession>A0A098D621</accession>
<evidence type="ECO:0000313" key="2">
    <source>
        <dbReference type="EMBL" id="CEF73386.1"/>
    </source>
</evidence>
<sequence>MTPISSFNAFNTNPQTWSSASNGHGHDSKNLGSTNSNRSDKQRGVALRLEVAVQVWRRTLTRDFGARFQFGRTIRDLDSTSPHQTTRTHGTVFLLRQFLSSYY</sequence>
<dbReference type="Proteomes" id="UP000070720">
    <property type="component" value="Chromosome 1"/>
</dbReference>
<feature type="region of interest" description="Disordered" evidence="1">
    <location>
        <begin position="1"/>
        <end position="43"/>
    </location>
</feature>
<reference evidence="2 4" key="3">
    <citation type="journal article" date="2015" name="BMC Genomics">
        <title>The completed genome sequence of the pathogenic ascomycete fungus Fusarium graminearum.</title>
        <authorList>
            <person name="King R."/>
            <person name="Urban M."/>
            <person name="Hammond-Kosack M.C."/>
            <person name="Hassani-Pak K."/>
            <person name="Hammond-Kosack K.E."/>
        </authorList>
    </citation>
    <scope>NUCLEOTIDE SEQUENCE [LARGE SCALE GENOMIC DNA]</scope>
    <source>
        <strain evidence="4">ATCC MYA-4620 / CBS 123657 / FGSC 9075 / NRRL 31084 / PH-1</strain>
        <strain evidence="2">PH-1</strain>
    </source>
</reference>
<name>A0A098D621_GIBZE</name>
<feature type="compositionally biased region" description="Polar residues" evidence="1">
    <location>
        <begin position="1"/>
        <end position="22"/>
    </location>
</feature>
<evidence type="ECO:0000256" key="1">
    <source>
        <dbReference type="SAM" id="MobiDB-lite"/>
    </source>
</evidence>